<dbReference type="RefSeq" id="WP_075362873.1">
    <property type="nucleotide sequence ID" value="NZ_MLBF01000001.1"/>
</dbReference>
<dbReference type="STRING" id="1888891.DSOL_0022"/>
<gene>
    <name evidence="1" type="ORF">DSOL_0022</name>
</gene>
<dbReference type="Proteomes" id="UP000186102">
    <property type="component" value="Unassembled WGS sequence"/>
</dbReference>
<evidence type="ECO:0000313" key="1">
    <source>
        <dbReference type="EMBL" id="OLN33844.1"/>
    </source>
</evidence>
<proteinExistence type="predicted"/>
<evidence type="ECO:0000313" key="2">
    <source>
        <dbReference type="Proteomes" id="UP000186102"/>
    </source>
</evidence>
<dbReference type="AlphaFoldDB" id="A0A1Q8R2N0"/>
<keyword evidence="2" id="KW-1185">Reference proteome</keyword>
<comment type="caution">
    <text evidence="1">The sequence shown here is derived from an EMBL/GenBank/DDBJ whole genome shotgun (WGS) entry which is preliminary data.</text>
</comment>
<sequence>MTVKTEVFILAVTNTEQDTQNISASESSGDILYVVESVISRDDLIHGRFTNKQEKIVYERPESKTASVNRNIAIVEFLNSIYESILQEEAGGLKQ</sequence>
<accession>A0A1Q8R2N0</accession>
<protein>
    <submittedName>
        <fullName evidence="1">Uncharacterized protein</fullName>
    </submittedName>
</protein>
<organism evidence="1 2">
    <name type="scientific">Desulfosporosinus metallidurans</name>
    <dbReference type="NCBI Taxonomy" id="1888891"/>
    <lineage>
        <taxon>Bacteria</taxon>
        <taxon>Bacillati</taxon>
        <taxon>Bacillota</taxon>
        <taxon>Clostridia</taxon>
        <taxon>Eubacteriales</taxon>
        <taxon>Desulfitobacteriaceae</taxon>
        <taxon>Desulfosporosinus</taxon>
    </lineage>
</organism>
<dbReference type="EMBL" id="MLBF01000001">
    <property type="protein sequence ID" value="OLN33844.1"/>
    <property type="molecule type" value="Genomic_DNA"/>
</dbReference>
<name>A0A1Q8R2N0_9FIRM</name>
<reference evidence="1 2" key="1">
    <citation type="submission" date="2016-09" db="EMBL/GenBank/DDBJ databases">
        <title>Complete genome of Desulfosporosinus sp. OL.</title>
        <authorList>
            <person name="Mardanov A."/>
            <person name="Beletsky A."/>
            <person name="Panova A."/>
            <person name="Karnachuk O."/>
            <person name="Ravin N."/>
        </authorList>
    </citation>
    <scope>NUCLEOTIDE SEQUENCE [LARGE SCALE GENOMIC DNA]</scope>
    <source>
        <strain evidence="1 2">OL</strain>
    </source>
</reference>